<protein>
    <submittedName>
        <fullName evidence="1">Uncharacterized protein</fullName>
    </submittedName>
</protein>
<dbReference type="SUPFAM" id="SSF53822">
    <property type="entry name" value="Periplasmic binding protein-like I"/>
    <property type="match status" value="1"/>
</dbReference>
<comment type="caution">
    <text evidence="1">The sequence shown here is derived from an EMBL/GenBank/DDBJ whole genome shotgun (WGS) entry which is preliminary data.</text>
</comment>
<gene>
    <name evidence="1" type="ORF">ACFPYJ_09475</name>
</gene>
<dbReference type="Gene3D" id="3.40.50.2300">
    <property type="match status" value="1"/>
</dbReference>
<proteinExistence type="predicted"/>
<keyword evidence="2" id="KW-1185">Reference proteome</keyword>
<sequence length="76" mass="8360">MIEKQVDGIIMIGGRIDLVKCREMAMEVVEVNKRVPVVLINGDLPGGEFHRVAINEIVGGELATEHLNRSRIHAAT</sequence>
<dbReference type="InterPro" id="IPR028082">
    <property type="entry name" value="Peripla_BP_I"/>
</dbReference>
<dbReference type="Proteomes" id="UP001596047">
    <property type="component" value="Unassembled WGS sequence"/>
</dbReference>
<accession>A0ABW0VU69</accession>
<reference evidence="2" key="1">
    <citation type="journal article" date="2019" name="Int. J. Syst. Evol. Microbiol.">
        <title>The Global Catalogue of Microorganisms (GCM) 10K type strain sequencing project: providing services to taxonomists for standard genome sequencing and annotation.</title>
        <authorList>
            <consortium name="The Broad Institute Genomics Platform"/>
            <consortium name="The Broad Institute Genome Sequencing Center for Infectious Disease"/>
            <person name="Wu L."/>
            <person name="Ma J."/>
        </authorList>
    </citation>
    <scope>NUCLEOTIDE SEQUENCE [LARGE SCALE GENOMIC DNA]</scope>
    <source>
        <strain evidence="2">CGMCC 1.3240</strain>
    </source>
</reference>
<evidence type="ECO:0000313" key="1">
    <source>
        <dbReference type="EMBL" id="MFC5649357.1"/>
    </source>
</evidence>
<evidence type="ECO:0000313" key="2">
    <source>
        <dbReference type="Proteomes" id="UP001596047"/>
    </source>
</evidence>
<organism evidence="1 2">
    <name type="scientific">Paenibacillus solisilvae</name>
    <dbReference type="NCBI Taxonomy" id="2486751"/>
    <lineage>
        <taxon>Bacteria</taxon>
        <taxon>Bacillati</taxon>
        <taxon>Bacillota</taxon>
        <taxon>Bacilli</taxon>
        <taxon>Bacillales</taxon>
        <taxon>Paenibacillaceae</taxon>
        <taxon>Paenibacillus</taxon>
    </lineage>
</organism>
<dbReference type="EMBL" id="JBHSOW010000032">
    <property type="protein sequence ID" value="MFC5649357.1"/>
    <property type="molecule type" value="Genomic_DNA"/>
</dbReference>
<name>A0ABW0VU69_9BACL</name>
<dbReference type="RefSeq" id="WP_379187863.1">
    <property type="nucleotide sequence ID" value="NZ_JBHSOW010000032.1"/>
</dbReference>